<keyword evidence="3" id="KW-1185">Reference proteome</keyword>
<evidence type="ECO:0000313" key="3">
    <source>
        <dbReference type="Proteomes" id="UP000752013"/>
    </source>
</evidence>
<dbReference type="AlphaFoldDB" id="A0A968KTM7"/>
<gene>
    <name evidence="2" type="ORF">HCT46_06470</name>
</gene>
<proteinExistence type="predicted"/>
<feature type="chain" id="PRO_5037447491" evidence="1">
    <location>
        <begin position="23"/>
        <end position="200"/>
    </location>
</feature>
<dbReference type="RefSeq" id="WP_167704007.1">
    <property type="nucleotide sequence ID" value="NZ_CP118168.1"/>
</dbReference>
<sequence>MNINQYKLILFSLLLVFTSVSTGDEFKEEQLSSTTRYPEYLATTEILVIGGNLPKIKRTEQRRIHYAGRMVDVNGLSRTVNLFFSNSPDILNQWIMEVEIIGVDTLSFALKNEELEISAEQNTVWLDFANNGQLMRMMDMNGYVIDEGDATVYIRYRINEEEGDLRLYLGVFMQSGNFLTQYNGYALSTLRSNGYPKYKM</sequence>
<protein>
    <submittedName>
        <fullName evidence="2">Uncharacterized protein</fullName>
    </submittedName>
</protein>
<feature type="signal peptide" evidence="1">
    <location>
        <begin position="1"/>
        <end position="22"/>
    </location>
</feature>
<keyword evidence="1" id="KW-0732">Signal</keyword>
<evidence type="ECO:0000256" key="1">
    <source>
        <dbReference type="SAM" id="SignalP"/>
    </source>
</evidence>
<organism evidence="2 3">
    <name type="scientific">Entomospira nematocerorum</name>
    <dbReference type="NCBI Taxonomy" id="2719987"/>
    <lineage>
        <taxon>Bacteria</taxon>
        <taxon>Pseudomonadati</taxon>
        <taxon>Spirochaetota</taxon>
        <taxon>Spirochaetia</taxon>
        <taxon>Spirochaetales</taxon>
        <taxon>Spirochaetaceae</taxon>
        <taxon>Entomospira</taxon>
    </lineage>
</organism>
<dbReference type="EMBL" id="JAATLK010000001">
    <property type="protein sequence ID" value="NIZ47551.1"/>
    <property type="molecule type" value="Genomic_DNA"/>
</dbReference>
<comment type="caution">
    <text evidence="2">The sequence shown here is derived from an EMBL/GenBank/DDBJ whole genome shotgun (WGS) entry which is preliminary data.</text>
</comment>
<accession>A0A968KTM7</accession>
<reference evidence="2" key="1">
    <citation type="submission" date="2020-03" db="EMBL/GenBank/DDBJ databases">
        <title>Spirochaetal bacteria isolated from arthropods constitute a novel genus Entomospira genus novum within the order Spirochaetales.</title>
        <authorList>
            <person name="Grana-Miraglia L."/>
            <person name="Sikutova S."/>
            <person name="Fingerle V."/>
            <person name="Sing A."/>
            <person name="Castillo-Ramirez S."/>
            <person name="Margos G."/>
            <person name="Rudolf I."/>
        </authorList>
    </citation>
    <scope>NUCLEOTIDE SEQUENCE</scope>
    <source>
        <strain evidence="2">BR208</strain>
    </source>
</reference>
<evidence type="ECO:0000313" key="2">
    <source>
        <dbReference type="EMBL" id="NIZ47551.1"/>
    </source>
</evidence>
<name>A0A968KTM7_9SPIO</name>
<dbReference type="Proteomes" id="UP000752013">
    <property type="component" value="Unassembled WGS sequence"/>
</dbReference>